<protein>
    <submittedName>
        <fullName evidence="2">Uncharacterized protein</fullName>
    </submittedName>
</protein>
<dbReference type="AlphaFoldDB" id="A0AAE0P6U3"/>
<keyword evidence="1" id="KW-0472">Membrane</keyword>
<feature type="transmembrane region" description="Helical" evidence="1">
    <location>
        <begin position="6"/>
        <end position="26"/>
    </location>
</feature>
<feature type="transmembrane region" description="Helical" evidence="1">
    <location>
        <begin position="46"/>
        <end position="71"/>
    </location>
</feature>
<dbReference type="Proteomes" id="UP001285441">
    <property type="component" value="Unassembled WGS sequence"/>
</dbReference>
<dbReference type="EMBL" id="JAULSW010000001">
    <property type="protein sequence ID" value="KAK3394385.1"/>
    <property type="molecule type" value="Genomic_DNA"/>
</dbReference>
<proteinExistence type="predicted"/>
<organism evidence="2 3">
    <name type="scientific">Podospora didyma</name>
    <dbReference type="NCBI Taxonomy" id="330526"/>
    <lineage>
        <taxon>Eukaryota</taxon>
        <taxon>Fungi</taxon>
        <taxon>Dikarya</taxon>
        <taxon>Ascomycota</taxon>
        <taxon>Pezizomycotina</taxon>
        <taxon>Sordariomycetes</taxon>
        <taxon>Sordariomycetidae</taxon>
        <taxon>Sordariales</taxon>
        <taxon>Podosporaceae</taxon>
        <taxon>Podospora</taxon>
    </lineage>
</organism>
<keyword evidence="3" id="KW-1185">Reference proteome</keyword>
<comment type="caution">
    <text evidence="2">The sequence shown here is derived from an EMBL/GenBank/DDBJ whole genome shotgun (WGS) entry which is preliminary data.</text>
</comment>
<evidence type="ECO:0000313" key="3">
    <source>
        <dbReference type="Proteomes" id="UP001285441"/>
    </source>
</evidence>
<name>A0AAE0P6U3_9PEZI</name>
<evidence type="ECO:0000313" key="2">
    <source>
        <dbReference type="EMBL" id="KAK3394385.1"/>
    </source>
</evidence>
<sequence>MPIGFFAAICSLQPSALFTTLTIFLFPSFTTQRLRQQTIYYSLDRLSFGASGVLVEFFASLLFIGSLWWIFWQGWRRAGVLEVVEEGWSFRLLGVEVGVEHDGLGLV</sequence>
<reference evidence="2" key="1">
    <citation type="journal article" date="2023" name="Mol. Phylogenet. Evol.">
        <title>Genome-scale phylogeny and comparative genomics of the fungal order Sordariales.</title>
        <authorList>
            <person name="Hensen N."/>
            <person name="Bonometti L."/>
            <person name="Westerberg I."/>
            <person name="Brannstrom I.O."/>
            <person name="Guillou S."/>
            <person name="Cros-Aarteil S."/>
            <person name="Calhoun S."/>
            <person name="Haridas S."/>
            <person name="Kuo A."/>
            <person name="Mondo S."/>
            <person name="Pangilinan J."/>
            <person name="Riley R."/>
            <person name="LaButti K."/>
            <person name="Andreopoulos B."/>
            <person name="Lipzen A."/>
            <person name="Chen C."/>
            <person name="Yan M."/>
            <person name="Daum C."/>
            <person name="Ng V."/>
            <person name="Clum A."/>
            <person name="Steindorff A."/>
            <person name="Ohm R.A."/>
            <person name="Martin F."/>
            <person name="Silar P."/>
            <person name="Natvig D.O."/>
            <person name="Lalanne C."/>
            <person name="Gautier V."/>
            <person name="Ament-Velasquez S.L."/>
            <person name="Kruys A."/>
            <person name="Hutchinson M.I."/>
            <person name="Powell A.J."/>
            <person name="Barry K."/>
            <person name="Miller A.N."/>
            <person name="Grigoriev I.V."/>
            <person name="Debuchy R."/>
            <person name="Gladieux P."/>
            <person name="Hiltunen Thoren M."/>
            <person name="Johannesson H."/>
        </authorList>
    </citation>
    <scope>NUCLEOTIDE SEQUENCE</scope>
    <source>
        <strain evidence="2">CBS 232.78</strain>
    </source>
</reference>
<evidence type="ECO:0000256" key="1">
    <source>
        <dbReference type="SAM" id="Phobius"/>
    </source>
</evidence>
<gene>
    <name evidence="2" type="ORF">B0H63DRAFT_44508</name>
</gene>
<reference evidence="2" key="2">
    <citation type="submission" date="2023-06" db="EMBL/GenBank/DDBJ databases">
        <authorList>
            <consortium name="Lawrence Berkeley National Laboratory"/>
            <person name="Haridas S."/>
            <person name="Hensen N."/>
            <person name="Bonometti L."/>
            <person name="Westerberg I."/>
            <person name="Brannstrom I.O."/>
            <person name="Guillou S."/>
            <person name="Cros-Aarteil S."/>
            <person name="Calhoun S."/>
            <person name="Kuo A."/>
            <person name="Mondo S."/>
            <person name="Pangilinan J."/>
            <person name="Riley R."/>
            <person name="LaButti K."/>
            <person name="Andreopoulos B."/>
            <person name="Lipzen A."/>
            <person name="Chen C."/>
            <person name="Yanf M."/>
            <person name="Daum C."/>
            <person name="Ng V."/>
            <person name="Clum A."/>
            <person name="Steindorff A."/>
            <person name="Ohm R."/>
            <person name="Martin F."/>
            <person name="Silar P."/>
            <person name="Natvig D."/>
            <person name="Lalanne C."/>
            <person name="Gautier V."/>
            <person name="Ament-velasquez S.L."/>
            <person name="Kruys A."/>
            <person name="Hutchinson M.I."/>
            <person name="Powell A.J."/>
            <person name="Barry K."/>
            <person name="Miller A.N."/>
            <person name="Grigoriev I.V."/>
            <person name="Debuchy R."/>
            <person name="Gladieux P."/>
            <person name="Thoren M.H."/>
            <person name="Johannesson H."/>
        </authorList>
    </citation>
    <scope>NUCLEOTIDE SEQUENCE</scope>
    <source>
        <strain evidence="2">CBS 232.78</strain>
    </source>
</reference>
<accession>A0AAE0P6U3</accession>
<keyword evidence="1" id="KW-0812">Transmembrane</keyword>
<keyword evidence="1" id="KW-1133">Transmembrane helix</keyword>